<evidence type="ECO:0000256" key="4">
    <source>
        <dbReference type="ARBA" id="ARBA00011199"/>
    </source>
</evidence>
<feature type="domain" description="NADH-Ubiquinone oxidoreductase (complex I) chain 5 N-terminal" evidence="21">
    <location>
        <begin position="75"/>
        <end position="125"/>
    </location>
</feature>
<organism evidence="23">
    <name type="scientific">Asparagus racemosus</name>
    <dbReference type="NCBI Taxonomy" id="272846"/>
    <lineage>
        <taxon>Eukaryota</taxon>
        <taxon>Viridiplantae</taxon>
        <taxon>Streptophyta</taxon>
        <taxon>Embryophyta</taxon>
        <taxon>Tracheophyta</taxon>
        <taxon>Spermatophyta</taxon>
        <taxon>Magnoliopsida</taxon>
        <taxon>Liliopsida</taxon>
        <taxon>Asparagales</taxon>
        <taxon>Asparagaceae</taxon>
        <taxon>Asparagoideae</taxon>
        <taxon>Asparagus</taxon>
    </lineage>
</organism>
<accession>A0A6H1YF37</accession>
<keyword evidence="19 23" id="KW-0934">Plastid</keyword>
<keyword evidence="13 19" id="KW-1133">Transmembrane helix</keyword>
<feature type="transmembrane region" description="Helical" evidence="19">
    <location>
        <begin position="6"/>
        <end position="28"/>
    </location>
</feature>
<evidence type="ECO:0000256" key="1">
    <source>
        <dbReference type="ARBA" id="ARBA00004059"/>
    </source>
</evidence>
<dbReference type="PANTHER" id="PTHR42829:SF2">
    <property type="entry name" value="NADH-UBIQUINONE OXIDOREDUCTASE CHAIN 5"/>
    <property type="match status" value="1"/>
</dbReference>
<reference evidence="23" key="1">
    <citation type="submission" date="2019-11" db="EMBL/GenBank/DDBJ databases">
        <authorList>
            <person name="Liang C."/>
            <person name="Xu J."/>
            <person name="Chen S."/>
        </authorList>
    </citation>
    <scope>NUCLEOTIDE SEQUENCE</scope>
</reference>
<dbReference type="NCBIfam" id="NF005141">
    <property type="entry name" value="PRK06590.1"/>
    <property type="match status" value="1"/>
</dbReference>
<dbReference type="InterPro" id="IPR018393">
    <property type="entry name" value="NADHpl_OxRdtase_5_subgr"/>
</dbReference>
<feature type="transmembrane region" description="Helical" evidence="19">
    <location>
        <begin position="284"/>
        <end position="306"/>
    </location>
</feature>
<evidence type="ECO:0000259" key="20">
    <source>
        <dbReference type="Pfam" id="PF00361"/>
    </source>
</evidence>
<evidence type="ECO:0000256" key="19">
    <source>
        <dbReference type="RuleBase" id="RU364062"/>
    </source>
</evidence>
<feature type="transmembrane region" description="Helical" evidence="19">
    <location>
        <begin position="602"/>
        <end position="620"/>
    </location>
</feature>
<dbReference type="EC" id="7.1.1.-" evidence="19"/>
<dbReference type="GO" id="GO:0009535">
    <property type="term" value="C:chloroplast thylakoid membrane"/>
    <property type="evidence" value="ECO:0007669"/>
    <property type="project" value="UniProtKB-SubCell"/>
</dbReference>
<dbReference type="PANTHER" id="PTHR42829">
    <property type="entry name" value="NADH-UBIQUINONE OXIDOREDUCTASE CHAIN 5"/>
    <property type="match status" value="1"/>
</dbReference>
<keyword evidence="12" id="KW-1278">Translocase</keyword>
<sequence>MEHTYKYAWIIPLLPLPVTMLIGFGLLLIPTATKNIRRMWAFPSVLMLSIAMAFSVNLSIQQINGNSIYQYLWSWTVNNDFSLEFGHLIDPLTSIMSILITTVGIMVLIYSDNYMSHDQGYLRFFAYMSFFNTSMLGLVTSSNLIQIYIFWELVGMCSYLLIGFWFTRPIAASACQKAFVTNRIGDFGLLLGILGLYWITGSLEFRDLFEIVNNLVQNNGVDSLFATLCASFLFLGAVAKSAQFPLHIWLPDAMEGPTPISALIHAATMVAAGIFLVARLLPLFIVIPSIMNLISLIGVITVLLGATLALAQRDIKRSLAYSTMSQLGYIMLALGIGSYRAALFHLITHAYSKALLFLGSGSIIHSMEPIVGYSPEKSQNMVLMGGLAKYVPITRITFLLGTLSLCGIPPLACFWSKDEILNDSWLYSPTFAIIASFTTGLTAFYMFRMYLLTFDGHLRIHFQNYSSTKSSSFYSISLWGKKVPKAANKNLLLSTMNTNNKVSFFSKNTYKIDDNARKRIRYFSTYFRNKYTYTYPHESDNTMLFPLLVLVLFTLFVGTIGIHFDRGVMDFDLLSKWLTPSTNFFHPNLNDSSDWYDFLENAVFSVSIALFGLFIASILYGSVYSSLQNLDLVNLFVKRVPKRMLLDQVKNVIYNWSYNRGYIDIFYTRIFTVGIRRLAERIQFFDRYIIDGIINGVGVASFFIGEGVKYMGGGRVSSYLFLYLSYVSIFLLVLLFYYKF</sequence>
<evidence type="ECO:0000256" key="17">
    <source>
        <dbReference type="ARBA" id="ARBA00047726"/>
    </source>
</evidence>
<dbReference type="AlphaFoldDB" id="A0A6H1YF37"/>
<feature type="transmembrane region" description="Helical" evidence="19">
    <location>
        <begin position="121"/>
        <end position="139"/>
    </location>
</feature>
<keyword evidence="9 19" id="KW-0874">Quinone</keyword>
<keyword evidence="10 19" id="KW-0521">NADP</keyword>
<dbReference type="Pfam" id="PF00662">
    <property type="entry name" value="Proton_antipo_N"/>
    <property type="match status" value="1"/>
</dbReference>
<dbReference type="PRINTS" id="PR01435">
    <property type="entry name" value="NPOXDRDTASE5"/>
</dbReference>
<dbReference type="GO" id="GO:0015990">
    <property type="term" value="P:electron transport coupled proton transport"/>
    <property type="evidence" value="ECO:0007669"/>
    <property type="project" value="TreeGrafter"/>
</dbReference>
<comment type="similarity">
    <text evidence="3 19">Belongs to the complex I subunit 5 family.</text>
</comment>
<dbReference type="GO" id="GO:0008137">
    <property type="term" value="F:NADH dehydrogenase (ubiquinone) activity"/>
    <property type="evidence" value="ECO:0007669"/>
    <property type="project" value="InterPro"/>
</dbReference>
<keyword evidence="16 19" id="KW-0472">Membrane</keyword>
<dbReference type="RefSeq" id="YP_009776442.1">
    <property type="nucleotide sequence ID" value="NC_047472.1"/>
</dbReference>
<feature type="transmembrane region" description="Helical" evidence="19">
    <location>
        <begin position="260"/>
        <end position="278"/>
    </location>
</feature>
<evidence type="ECO:0000313" key="23">
    <source>
        <dbReference type="EMBL" id="QJA26928.1"/>
    </source>
</evidence>
<feature type="transmembrane region" description="Helical" evidence="19">
    <location>
        <begin position="179"/>
        <end position="200"/>
    </location>
</feature>
<evidence type="ECO:0000256" key="18">
    <source>
        <dbReference type="ARBA" id="ARBA00048026"/>
    </source>
</evidence>
<feature type="transmembrane region" description="Helical" evidence="19">
    <location>
        <begin position="88"/>
        <end position="109"/>
    </location>
</feature>
<comment type="subunit">
    <text evidence="4 19">NDH is composed of at least 16 different subunits, 5 of which are encoded in the nucleus.</text>
</comment>
<dbReference type="PRINTS" id="PR01434">
    <property type="entry name" value="NADHDHGNASE5"/>
</dbReference>
<feature type="transmembrane region" description="Helical" evidence="19">
    <location>
        <begin position="327"/>
        <end position="348"/>
    </location>
</feature>
<keyword evidence="11 19" id="KW-0618">Plastoquinone</keyword>
<evidence type="ECO:0000259" key="21">
    <source>
        <dbReference type="Pfam" id="PF00662"/>
    </source>
</evidence>
<comment type="function">
    <text evidence="1 19">NDH shuttles electrons from NAD(P)H:plastoquinone, via FMN and iron-sulfur (Fe-S) centers, to quinones in the photosynthetic chain and possibly in a chloroplast respiratory chain. The immediate electron acceptor for the enzyme in this species is believed to be plastoquinone. Couples the redox reaction to proton translocation, and thus conserves the redox energy in a proton gradient.</text>
</comment>
<dbReference type="GO" id="GO:0048038">
    <property type="term" value="F:quinone binding"/>
    <property type="evidence" value="ECO:0007669"/>
    <property type="project" value="UniProtKB-KW"/>
</dbReference>
<comment type="catalytic activity">
    <reaction evidence="17 19">
        <text>a plastoquinone + NADPH + (n+1) H(+)(in) = a plastoquinol + NADP(+) + n H(+)(out)</text>
        <dbReference type="Rhea" id="RHEA:42612"/>
        <dbReference type="Rhea" id="RHEA-COMP:9561"/>
        <dbReference type="Rhea" id="RHEA-COMP:9562"/>
        <dbReference type="ChEBI" id="CHEBI:15378"/>
        <dbReference type="ChEBI" id="CHEBI:17757"/>
        <dbReference type="ChEBI" id="CHEBI:57783"/>
        <dbReference type="ChEBI" id="CHEBI:58349"/>
        <dbReference type="ChEBI" id="CHEBI:62192"/>
    </reaction>
</comment>
<feature type="transmembrane region" description="Helical" evidence="19">
    <location>
        <begin position="145"/>
        <end position="167"/>
    </location>
</feature>
<feature type="transmembrane region" description="Helical" evidence="19">
    <location>
        <begin position="716"/>
        <end position="738"/>
    </location>
</feature>
<dbReference type="InterPro" id="IPR003945">
    <property type="entry name" value="NU5C-like"/>
</dbReference>
<evidence type="ECO:0000259" key="22">
    <source>
        <dbReference type="Pfam" id="PF01010"/>
    </source>
</evidence>
<feature type="domain" description="NADH:ubiquinone/plastoquinone oxidoreductase chloroplast chain 5 C-terminal" evidence="22">
    <location>
        <begin position="448"/>
        <end position="686"/>
    </location>
</feature>
<dbReference type="InterPro" id="IPR001516">
    <property type="entry name" value="Proton_antipo_N"/>
</dbReference>
<evidence type="ECO:0000256" key="3">
    <source>
        <dbReference type="ARBA" id="ARBA00008200"/>
    </source>
</evidence>
<evidence type="ECO:0000256" key="9">
    <source>
        <dbReference type="ARBA" id="ARBA00022719"/>
    </source>
</evidence>
<feature type="transmembrane region" description="Helical" evidence="19">
    <location>
        <begin position="40"/>
        <end position="60"/>
    </location>
</feature>
<comment type="subcellular location">
    <subcellularLocation>
        <location evidence="2 19">Plastid</location>
        <location evidence="2 19">Chloroplast thylakoid membrane</location>
        <topology evidence="2 19">Multi-pass membrane protein</topology>
    </subcellularLocation>
</comment>
<keyword evidence="8 19" id="KW-0812">Transmembrane</keyword>
<keyword evidence="7 19" id="KW-0150">Chloroplast</keyword>
<dbReference type="NCBIfam" id="TIGR01974">
    <property type="entry name" value="NDH_I_L"/>
    <property type="match status" value="1"/>
</dbReference>
<evidence type="ECO:0000256" key="6">
    <source>
        <dbReference type="ARBA" id="ARBA00022448"/>
    </source>
</evidence>
<evidence type="ECO:0000256" key="10">
    <source>
        <dbReference type="ARBA" id="ARBA00022857"/>
    </source>
</evidence>
<feature type="transmembrane region" description="Helical" evidence="19">
    <location>
        <begin position="544"/>
        <end position="564"/>
    </location>
</feature>
<dbReference type="InterPro" id="IPR001750">
    <property type="entry name" value="ND/Mrp_TM"/>
</dbReference>
<evidence type="ECO:0000256" key="5">
    <source>
        <dbReference type="ARBA" id="ARBA00018648"/>
    </source>
</evidence>
<evidence type="ECO:0000256" key="13">
    <source>
        <dbReference type="ARBA" id="ARBA00022989"/>
    </source>
</evidence>
<dbReference type="GO" id="GO:0042773">
    <property type="term" value="P:ATP synthesis coupled electron transport"/>
    <property type="evidence" value="ECO:0007669"/>
    <property type="project" value="InterPro"/>
</dbReference>
<gene>
    <name evidence="19 23" type="primary">ndhF</name>
</gene>
<geneLocation type="chloroplast" evidence="23"/>
<feature type="transmembrane region" description="Helical" evidence="19">
    <location>
        <begin position="424"/>
        <end position="447"/>
    </location>
</feature>
<keyword evidence="14 19" id="KW-0520">NAD</keyword>
<dbReference type="GeneID" id="54617389"/>
<proteinExistence type="inferred from homology"/>
<dbReference type="Gene3D" id="1.20.5.2700">
    <property type="match status" value="1"/>
</dbReference>
<evidence type="ECO:0000256" key="8">
    <source>
        <dbReference type="ARBA" id="ARBA00022692"/>
    </source>
</evidence>
<keyword evidence="15 19" id="KW-0793">Thylakoid</keyword>
<feature type="transmembrane region" description="Helical" evidence="19">
    <location>
        <begin position="685"/>
        <end position="704"/>
    </location>
</feature>
<dbReference type="GO" id="GO:0003954">
    <property type="term" value="F:NADH dehydrogenase activity"/>
    <property type="evidence" value="ECO:0007669"/>
    <property type="project" value="TreeGrafter"/>
</dbReference>
<evidence type="ECO:0000256" key="12">
    <source>
        <dbReference type="ARBA" id="ARBA00022967"/>
    </source>
</evidence>
<evidence type="ECO:0000256" key="7">
    <source>
        <dbReference type="ARBA" id="ARBA00022528"/>
    </source>
</evidence>
<protein>
    <recommendedName>
        <fullName evidence="5 19">NAD(P)H-quinone oxidoreductase subunit 5, chloroplastic</fullName>
        <ecNumber evidence="19">7.1.1.-</ecNumber>
    </recommendedName>
    <alternativeName>
        <fullName evidence="19">NADH-plastoquinone oxidoreductase subunit 5</fullName>
    </alternativeName>
</protein>
<keyword evidence="6 19" id="KW-0813">Transport</keyword>
<dbReference type="InterPro" id="IPR002128">
    <property type="entry name" value="NADH_UbQ_OxRdtase_chlpt_su5_C"/>
</dbReference>
<dbReference type="EMBL" id="MN736960">
    <property type="protein sequence ID" value="QJA26928.1"/>
    <property type="molecule type" value="Genomic_DNA"/>
</dbReference>
<evidence type="ECO:0000256" key="16">
    <source>
        <dbReference type="ARBA" id="ARBA00023136"/>
    </source>
</evidence>
<evidence type="ECO:0000256" key="11">
    <source>
        <dbReference type="ARBA" id="ARBA00022957"/>
    </source>
</evidence>
<name>A0A6H1YF37_9ASPA</name>
<evidence type="ECO:0000256" key="2">
    <source>
        <dbReference type="ARBA" id="ARBA00004454"/>
    </source>
</evidence>
<dbReference type="Pfam" id="PF00361">
    <property type="entry name" value="Proton_antipo_M"/>
    <property type="match status" value="1"/>
</dbReference>
<evidence type="ECO:0000256" key="14">
    <source>
        <dbReference type="ARBA" id="ARBA00023027"/>
    </source>
</evidence>
<dbReference type="Pfam" id="PF01010">
    <property type="entry name" value="Proton_antipo_C"/>
    <property type="match status" value="1"/>
</dbReference>
<feature type="transmembrane region" description="Helical" evidence="19">
    <location>
        <begin position="393"/>
        <end position="412"/>
    </location>
</feature>
<feature type="domain" description="NADH:quinone oxidoreductase/Mrp antiporter transmembrane" evidence="20">
    <location>
        <begin position="141"/>
        <end position="442"/>
    </location>
</feature>
<evidence type="ECO:0000256" key="15">
    <source>
        <dbReference type="ARBA" id="ARBA00023078"/>
    </source>
</evidence>
<comment type="catalytic activity">
    <reaction evidence="18 19">
        <text>a plastoquinone + NADH + (n+1) H(+)(in) = a plastoquinol + NAD(+) + n H(+)(out)</text>
        <dbReference type="Rhea" id="RHEA:42608"/>
        <dbReference type="Rhea" id="RHEA-COMP:9561"/>
        <dbReference type="Rhea" id="RHEA-COMP:9562"/>
        <dbReference type="ChEBI" id="CHEBI:15378"/>
        <dbReference type="ChEBI" id="CHEBI:17757"/>
        <dbReference type="ChEBI" id="CHEBI:57540"/>
        <dbReference type="ChEBI" id="CHEBI:57945"/>
        <dbReference type="ChEBI" id="CHEBI:62192"/>
    </reaction>
</comment>